<keyword evidence="1" id="KW-1133">Transmembrane helix</keyword>
<feature type="transmembrane region" description="Helical" evidence="1">
    <location>
        <begin position="6"/>
        <end position="25"/>
    </location>
</feature>
<organism evidence="2 3">
    <name type="scientific">Demequina zhanjiangensis</name>
    <dbReference type="NCBI Taxonomy" id="3051659"/>
    <lineage>
        <taxon>Bacteria</taxon>
        <taxon>Bacillati</taxon>
        <taxon>Actinomycetota</taxon>
        <taxon>Actinomycetes</taxon>
        <taxon>Micrococcales</taxon>
        <taxon>Demequinaceae</taxon>
        <taxon>Demequina</taxon>
    </lineage>
</organism>
<keyword evidence="3" id="KW-1185">Reference proteome</keyword>
<dbReference type="Pfam" id="PF05437">
    <property type="entry name" value="AzlD"/>
    <property type="match status" value="1"/>
</dbReference>
<dbReference type="InterPro" id="IPR008407">
    <property type="entry name" value="Brnchd-chn_aa_trnsp_AzlD"/>
</dbReference>
<evidence type="ECO:0000256" key="1">
    <source>
        <dbReference type="SAM" id="Phobius"/>
    </source>
</evidence>
<evidence type="ECO:0000313" key="2">
    <source>
        <dbReference type="EMBL" id="MDN4473619.1"/>
    </source>
</evidence>
<comment type="caution">
    <text evidence="2">The sequence shown here is derived from an EMBL/GenBank/DDBJ whole genome shotgun (WGS) entry which is preliminary data.</text>
</comment>
<gene>
    <name evidence="2" type="ORF">QQX04_11505</name>
</gene>
<proteinExistence type="predicted"/>
<protein>
    <submittedName>
        <fullName evidence="2">AzlD domain-containing protein</fullName>
    </submittedName>
</protein>
<sequence length="107" mass="11267">MSAYAWTWIAIIAAGLLAWLTKLAGHTVPERFVENPRVHRIAAFVTVALLVSLAAVQTFTSDAALAFDSRVAAIAVAAILLWRRAPFLVVVVAAAATAAGLRALGWG</sequence>
<evidence type="ECO:0000313" key="3">
    <source>
        <dbReference type="Proteomes" id="UP001172738"/>
    </source>
</evidence>
<feature type="transmembrane region" description="Helical" evidence="1">
    <location>
        <begin position="87"/>
        <end position="105"/>
    </location>
</feature>
<dbReference type="Proteomes" id="UP001172738">
    <property type="component" value="Unassembled WGS sequence"/>
</dbReference>
<feature type="transmembrane region" description="Helical" evidence="1">
    <location>
        <begin position="37"/>
        <end position="57"/>
    </location>
</feature>
<feature type="transmembrane region" description="Helical" evidence="1">
    <location>
        <begin position="63"/>
        <end position="82"/>
    </location>
</feature>
<reference evidence="2" key="1">
    <citation type="submission" date="2023-06" db="EMBL/GenBank/DDBJ databases">
        <title>SYSU T00b26.</title>
        <authorList>
            <person name="Gao L."/>
            <person name="Fang B.-Z."/>
            <person name="Li W.-J."/>
        </authorList>
    </citation>
    <scope>NUCLEOTIDE SEQUENCE</scope>
    <source>
        <strain evidence="2">SYSU T00b26</strain>
    </source>
</reference>
<name>A0ABT8G3W0_9MICO</name>
<accession>A0ABT8G3W0</accession>
<keyword evidence="1" id="KW-0812">Transmembrane</keyword>
<dbReference type="RefSeq" id="WP_301129330.1">
    <property type="nucleotide sequence ID" value="NZ_JAUHPV010000007.1"/>
</dbReference>
<keyword evidence="1" id="KW-0472">Membrane</keyword>
<dbReference type="EMBL" id="JAUHPV010000007">
    <property type="protein sequence ID" value="MDN4473619.1"/>
    <property type="molecule type" value="Genomic_DNA"/>
</dbReference>